<reference evidence="1 2" key="1">
    <citation type="submission" date="2018-03" db="EMBL/GenBank/DDBJ databases">
        <title>Draft Genome Sequences of the Obligatory Marine Myxobacteria Enhygromyxa salina SWB007.</title>
        <authorList>
            <person name="Poehlein A."/>
            <person name="Moghaddam J.A."/>
            <person name="Harms H."/>
            <person name="Alanjari M."/>
            <person name="Koenig G.M."/>
            <person name="Daniel R."/>
            <person name="Schaeberle T.F."/>
        </authorList>
    </citation>
    <scope>NUCLEOTIDE SEQUENCE [LARGE SCALE GENOMIC DNA]</scope>
    <source>
        <strain evidence="1 2">SWB007</strain>
    </source>
</reference>
<gene>
    <name evidence="1" type="ORF">ENSA7_81440</name>
</gene>
<dbReference type="EMBL" id="PVNL01000147">
    <property type="protein sequence ID" value="PRP93716.1"/>
    <property type="molecule type" value="Genomic_DNA"/>
</dbReference>
<evidence type="ECO:0000313" key="2">
    <source>
        <dbReference type="Proteomes" id="UP000238823"/>
    </source>
</evidence>
<evidence type="ECO:0000313" key="1">
    <source>
        <dbReference type="EMBL" id="PRP93716.1"/>
    </source>
</evidence>
<protein>
    <recommendedName>
        <fullName evidence="3">Knr4/Smi1-like domain-containing protein</fullName>
    </recommendedName>
</protein>
<comment type="caution">
    <text evidence="1">The sequence shown here is derived from an EMBL/GenBank/DDBJ whole genome shotgun (WGS) entry which is preliminary data.</text>
</comment>
<sequence>MRPQDLEPELDELLLRIVPDLGSQWRGATEHEIDQIEQIAGRPLPRFYRWFLMRMGHDMGPIEYRSMIFSAPTVLQCYAERLFVPHPRFLMIAYETDEMMPLHLLYDFNFPARDDARVIKGHALGGEGHPQFETFREMFAWGEVGARSVESRAQKIVCSLSDPGGDVLAHLDPVMKSLGFEAPISTGPRCGVYHRADAGLVSFATVTRPSNGPGACYHIFHLGANDHARIRQILGEIVAETPLELEIEEWDPPL</sequence>
<proteinExistence type="predicted"/>
<dbReference type="OrthoDB" id="5381323at2"/>
<name>A0A2S9XLF8_9BACT</name>
<dbReference type="InterPro" id="IPR037883">
    <property type="entry name" value="Knr4/Smi1-like_sf"/>
</dbReference>
<accession>A0A2S9XLF8</accession>
<evidence type="ECO:0008006" key="3">
    <source>
        <dbReference type="Google" id="ProtNLM"/>
    </source>
</evidence>
<dbReference type="SUPFAM" id="SSF160631">
    <property type="entry name" value="SMI1/KNR4-like"/>
    <property type="match status" value="1"/>
</dbReference>
<dbReference type="AlphaFoldDB" id="A0A2S9XLF8"/>
<dbReference type="Proteomes" id="UP000238823">
    <property type="component" value="Unassembled WGS sequence"/>
</dbReference>
<dbReference type="RefSeq" id="WP_106094881.1">
    <property type="nucleotide sequence ID" value="NZ_PVNL01000147.1"/>
</dbReference>
<organism evidence="1 2">
    <name type="scientific">Enhygromyxa salina</name>
    <dbReference type="NCBI Taxonomy" id="215803"/>
    <lineage>
        <taxon>Bacteria</taxon>
        <taxon>Pseudomonadati</taxon>
        <taxon>Myxococcota</taxon>
        <taxon>Polyangia</taxon>
        <taxon>Nannocystales</taxon>
        <taxon>Nannocystaceae</taxon>
        <taxon>Enhygromyxa</taxon>
    </lineage>
</organism>